<sequence length="107" mass="12368">MFEDDFDDEFEGFNPFRAQKELMTLPKLTETQCFLCDQCGSGEPVKPLHYKNVYSRMINMQTGEGAEQFVMIYVSPCCKADLSIWDEDIEDYVSISPEHYSKDGNND</sequence>
<proteinExistence type="predicted"/>
<dbReference type="EMBL" id="QFQJ01000002">
    <property type="protein sequence ID" value="PZQ93794.1"/>
    <property type="molecule type" value="Genomic_DNA"/>
</dbReference>
<protein>
    <submittedName>
        <fullName evidence="1">Uncharacterized protein</fullName>
    </submittedName>
</protein>
<dbReference type="Proteomes" id="UP000249282">
    <property type="component" value="Unassembled WGS sequence"/>
</dbReference>
<reference evidence="1 2" key="1">
    <citation type="submission" date="2017-11" db="EMBL/GenBank/DDBJ databases">
        <title>Infants hospitalized years apart are colonized by the same room-sourced microbial strains.</title>
        <authorList>
            <person name="Brooks B."/>
            <person name="Olm M.R."/>
            <person name="Firek B.A."/>
            <person name="Baker R."/>
            <person name="Thomas B.C."/>
            <person name="Morowitz M.J."/>
            <person name="Banfield J.F."/>
        </authorList>
    </citation>
    <scope>NUCLEOTIDE SEQUENCE [LARGE SCALE GENOMIC DNA]</scope>
    <source>
        <strain evidence="1">S2_003_000_R3_20</strain>
    </source>
</reference>
<comment type="caution">
    <text evidence="1">The sequence shown here is derived from an EMBL/GenBank/DDBJ whole genome shotgun (WGS) entry which is preliminary data.</text>
</comment>
<gene>
    <name evidence="1" type="ORF">DI542_00660</name>
</gene>
<evidence type="ECO:0000313" key="1">
    <source>
        <dbReference type="EMBL" id="PZQ93794.1"/>
    </source>
</evidence>
<name>A0A2W5S143_ACIJO</name>
<evidence type="ECO:0000313" key="2">
    <source>
        <dbReference type="Proteomes" id="UP000249282"/>
    </source>
</evidence>
<dbReference type="AlphaFoldDB" id="A0A2W5S143"/>
<accession>A0A2W5S143</accession>
<organism evidence="1 2">
    <name type="scientific">Acinetobacter johnsonii</name>
    <dbReference type="NCBI Taxonomy" id="40214"/>
    <lineage>
        <taxon>Bacteria</taxon>
        <taxon>Pseudomonadati</taxon>
        <taxon>Pseudomonadota</taxon>
        <taxon>Gammaproteobacteria</taxon>
        <taxon>Moraxellales</taxon>
        <taxon>Moraxellaceae</taxon>
        <taxon>Acinetobacter</taxon>
    </lineage>
</organism>